<feature type="binding site" evidence="13">
    <location>
        <position position="122"/>
    </location>
    <ligand>
        <name>heme</name>
        <dbReference type="ChEBI" id="CHEBI:30413"/>
    </ligand>
</feature>
<dbReference type="PROSITE" id="PS00438">
    <property type="entry name" value="CATALASE_2"/>
    <property type="match status" value="1"/>
</dbReference>
<feature type="domain" description="Catalase core" evidence="17">
    <location>
        <begin position="78"/>
        <end position="466"/>
    </location>
</feature>
<dbReference type="GO" id="GO:0006979">
    <property type="term" value="P:response to oxidative stress"/>
    <property type="evidence" value="ECO:0007669"/>
    <property type="project" value="InterPro"/>
</dbReference>
<gene>
    <name evidence="18" type="ORF">SAMN06265348_103218</name>
</gene>
<dbReference type="InterPro" id="IPR020835">
    <property type="entry name" value="Catalase_sf"/>
</dbReference>
<dbReference type="SMART" id="SM01060">
    <property type="entry name" value="Catalase"/>
    <property type="match status" value="1"/>
</dbReference>
<evidence type="ECO:0000256" key="11">
    <source>
        <dbReference type="PIRSR" id="PIRSR038927-1"/>
    </source>
</evidence>
<dbReference type="PRINTS" id="PR00067">
    <property type="entry name" value="CATALASE"/>
</dbReference>
<dbReference type="EMBL" id="FXTN01000003">
    <property type="protein sequence ID" value="SMO54499.1"/>
    <property type="molecule type" value="Genomic_DNA"/>
</dbReference>
<dbReference type="PIRSF" id="PIRSF038927">
    <property type="entry name" value="Catalase_clade2"/>
    <property type="match status" value="1"/>
</dbReference>
<evidence type="ECO:0000256" key="4">
    <source>
        <dbReference type="ARBA" id="ARBA00022559"/>
    </source>
</evidence>
<dbReference type="CDD" id="cd08155">
    <property type="entry name" value="catalase_clade_2"/>
    <property type="match status" value="1"/>
</dbReference>
<dbReference type="PROSITE" id="PS51402">
    <property type="entry name" value="CATALASE_3"/>
    <property type="match status" value="1"/>
</dbReference>
<evidence type="ECO:0000256" key="8">
    <source>
        <dbReference type="ARBA" id="ARBA00023004"/>
    </source>
</evidence>
<organism evidence="18 19">
    <name type="scientific">Pedobacter westerhofensis</name>
    <dbReference type="NCBI Taxonomy" id="425512"/>
    <lineage>
        <taxon>Bacteria</taxon>
        <taxon>Pseudomonadati</taxon>
        <taxon>Bacteroidota</taxon>
        <taxon>Sphingobacteriia</taxon>
        <taxon>Sphingobacteriales</taxon>
        <taxon>Sphingobacteriaceae</taxon>
        <taxon>Pedobacter</taxon>
    </lineage>
</organism>
<feature type="binding site" evidence="13">
    <location>
        <position position="419"/>
    </location>
    <ligand>
        <name>heme</name>
        <dbReference type="ChEBI" id="CHEBI:30413"/>
    </ligand>
</feature>
<proteinExistence type="inferred from homology"/>
<dbReference type="InterPro" id="IPR043156">
    <property type="entry name" value="Catalase_clade2_helical"/>
</dbReference>
<dbReference type="FunFam" id="2.40.180.10:FF:000003">
    <property type="entry name" value="Catalase"/>
    <property type="match status" value="1"/>
</dbReference>
<feature type="cross-link" description="3'-histidyl-3-tyrosine (His-Tyr)" evidence="14">
    <location>
        <begin position="389"/>
        <end position="412"/>
    </location>
</feature>
<feature type="compositionally biased region" description="Polar residues" evidence="16">
    <location>
        <begin position="44"/>
        <end position="60"/>
    </location>
</feature>
<dbReference type="PROSITE" id="PS00437">
    <property type="entry name" value="CATALASE_1"/>
    <property type="match status" value="1"/>
</dbReference>
<comment type="cofactor">
    <cofactor evidence="1 10 12">
        <name>heme</name>
        <dbReference type="ChEBI" id="CHEBI:30413"/>
    </cofactor>
</comment>
<evidence type="ECO:0000313" key="19">
    <source>
        <dbReference type="Proteomes" id="UP000320300"/>
    </source>
</evidence>
<evidence type="ECO:0000256" key="15">
    <source>
        <dbReference type="RuleBase" id="RU000498"/>
    </source>
</evidence>
<dbReference type="Gene3D" id="1.20.1370.20">
    <property type="match status" value="1"/>
</dbReference>
<evidence type="ECO:0000256" key="10">
    <source>
        <dbReference type="PIRNR" id="PIRNR038927"/>
    </source>
</evidence>
<evidence type="ECO:0000256" key="7">
    <source>
        <dbReference type="ARBA" id="ARBA00023002"/>
    </source>
</evidence>
<evidence type="ECO:0000256" key="5">
    <source>
        <dbReference type="ARBA" id="ARBA00022617"/>
    </source>
</evidence>
<keyword evidence="4 10" id="KW-0575">Peroxidase</keyword>
<evidence type="ECO:0000256" key="13">
    <source>
        <dbReference type="PIRSR" id="PIRSR038927-3"/>
    </source>
</evidence>
<keyword evidence="19" id="KW-1185">Reference proteome</keyword>
<accession>A0A521C515</accession>
<dbReference type="PANTHER" id="PTHR42821">
    <property type="entry name" value="CATALASE"/>
    <property type="match status" value="1"/>
</dbReference>
<dbReference type="CDD" id="cd03132">
    <property type="entry name" value="GATase1_catalase"/>
    <property type="match status" value="1"/>
</dbReference>
<evidence type="ECO:0000256" key="14">
    <source>
        <dbReference type="PIRSR" id="PIRSR038927-4"/>
    </source>
</evidence>
<dbReference type="NCBIfam" id="NF008422">
    <property type="entry name" value="PRK11249.1"/>
    <property type="match status" value="1"/>
</dbReference>
<feature type="active site" evidence="11">
    <location>
        <position position="125"/>
    </location>
</feature>
<reference evidence="18 19" key="1">
    <citation type="submission" date="2017-05" db="EMBL/GenBank/DDBJ databases">
        <authorList>
            <person name="Varghese N."/>
            <person name="Submissions S."/>
        </authorList>
    </citation>
    <scope>NUCLEOTIDE SEQUENCE [LARGE SCALE GENOMIC DNA]</scope>
    <source>
        <strain evidence="18 19">DSM 19036</strain>
    </source>
</reference>
<evidence type="ECO:0000256" key="12">
    <source>
        <dbReference type="PIRSR" id="PIRSR038927-2"/>
    </source>
</evidence>
<feature type="binding site" evidence="13">
    <location>
        <position position="162"/>
    </location>
    <ligand>
        <name>heme</name>
        <dbReference type="ChEBI" id="CHEBI:30413"/>
    </ligand>
</feature>
<comment type="similarity">
    <text evidence="2">Belongs to the catalase family. HPII subfamily.</text>
</comment>
<dbReference type="InterPro" id="IPR041399">
    <property type="entry name" value="Catalase_large_C"/>
</dbReference>
<evidence type="ECO:0000256" key="9">
    <source>
        <dbReference type="ARBA" id="ARBA00023324"/>
    </source>
</evidence>
<dbReference type="SUPFAM" id="SSF52317">
    <property type="entry name" value="Class I glutamine amidotransferase-like"/>
    <property type="match status" value="1"/>
</dbReference>
<comment type="function">
    <text evidence="10">Decomposes hydrogen peroxide into water and oxygen; serves to protect cells from the toxic effects of hydrogen peroxide.</text>
</comment>
<dbReference type="PANTHER" id="PTHR42821:SF1">
    <property type="entry name" value="CATALASE-B"/>
    <property type="match status" value="1"/>
</dbReference>
<dbReference type="InterPro" id="IPR002226">
    <property type="entry name" value="Catalase_haem_BS"/>
</dbReference>
<dbReference type="InterPro" id="IPR024708">
    <property type="entry name" value="Catalase_AS"/>
</dbReference>
<dbReference type="GO" id="GO:0020037">
    <property type="term" value="F:heme binding"/>
    <property type="evidence" value="ECO:0007669"/>
    <property type="project" value="UniProtKB-UniRule"/>
</dbReference>
<dbReference type="InterPro" id="IPR018028">
    <property type="entry name" value="Catalase"/>
</dbReference>
<comment type="catalytic activity">
    <reaction evidence="10 15">
        <text>2 H2O2 = O2 + 2 H2O</text>
        <dbReference type="Rhea" id="RHEA:20309"/>
        <dbReference type="ChEBI" id="CHEBI:15377"/>
        <dbReference type="ChEBI" id="CHEBI:15379"/>
        <dbReference type="ChEBI" id="CHEBI:16240"/>
        <dbReference type="EC" id="1.11.1.6"/>
    </reaction>
</comment>
<evidence type="ECO:0000259" key="17">
    <source>
        <dbReference type="SMART" id="SM01060"/>
    </source>
</evidence>
<feature type="binding site" evidence="13">
    <location>
        <position position="408"/>
    </location>
    <ligand>
        <name>heme</name>
        <dbReference type="ChEBI" id="CHEBI:30413"/>
    </ligand>
</feature>
<feature type="binding site" description="axial binding residue" evidence="12">
    <location>
        <position position="412"/>
    </location>
    <ligand>
        <name>heme</name>
        <dbReference type="ChEBI" id="CHEBI:30413"/>
    </ligand>
    <ligandPart>
        <name>Fe</name>
        <dbReference type="ChEBI" id="CHEBI:18248"/>
    </ligandPart>
</feature>
<dbReference type="InterPro" id="IPR029062">
    <property type="entry name" value="Class_I_gatase-like"/>
</dbReference>
<dbReference type="SUPFAM" id="SSF56634">
    <property type="entry name" value="Heme-dependent catalase-like"/>
    <property type="match status" value="1"/>
</dbReference>
<evidence type="ECO:0000256" key="1">
    <source>
        <dbReference type="ARBA" id="ARBA00001971"/>
    </source>
</evidence>
<evidence type="ECO:0000256" key="6">
    <source>
        <dbReference type="ARBA" id="ARBA00022723"/>
    </source>
</evidence>
<dbReference type="Gene3D" id="3.40.50.880">
    <property type="match status" value="1"/>
</dbReference>
<dbReference type="Pfam" id="PF06628">
    <property type="entry name" value="Catalase-rel"/>
    <property type="match status" value="1"/>
</dbReference>
<evidence type="ECO:0000256" key="2">
    <source>
        <dbReference type="ARBA" id="ARBA00010660"/>
    </source>
</evidence>
<dbReference type="GO" id="GO:0005829">
    <property type="term" value="C:cytosol"/>
    <property type="evidence" value="ECO:0007669"/>
    <property type="project" value="TreeGrafter"/>
</dbReference>
<keyword evidence="8 10" id="KW-0408">Iron</keyword>
<keyword evidence="9 10" id="KW-0376">Hydrogen peroxide</keyword>
<dbReference type="GO" id="GO:0042744">
    <property type="term" value="P:hydrogen peroxide catabolic process"/>
    <property type="evidence" value="ECO:0007669"/>
    <property type="project" value="UniProtKB-UniRule"/>
</dbReference>
<dbReference type="InterPro" id="IPR010582">
    <property type="entry name" value="Catalase_immune_responsive"/>
</dbReference>
<feature type="active site" evidence="11">
    <location>
        <position position="198"/>
    </location>
</feature>
<dbReference type="InterPro" id="IPR024712">
    <property type="entry name" value="Catalase_clade2"/>
</dbReference>
<dbReference type="EC" id="1.11.1.6" evidence="3 10"/>
<keyword evidence="6 10" id="KW-0479">Metal-binding</keyword>
<dbReference type="Proteomes" id="UP000320300">
    <property type="component" value="Unassembled WGS sequence"/>
</dbReference>
<keyword evidence="5 10" id="KW-0349">Heme</keyword>
<dbReference type="Gene3D" id="2.40.180.10">
    <property type="entry name" value="Catalase core domain"/>
    <property type="match status" value="1"/>
</dbReference>
<dbReference type="GO" id="GO:0046872">
    <property type="term" value="F:metal ion binding"/>
    <property type="evidence" value="ECO:0007669"/>
    <property type="project" value="UniProtKB-KW"/>
</dbReference>
<evidence type="ECO:0000256" key="16">
    <source>
        <dbReference type="SAM" id="MobiDB-lite"/>
    </source>
</evidence>
<dbReference type="AlphaFoldDB" id="A0A521C515"/>
<dbReference type="InterPro" id="IPR011614">
    <property type="entry name" value="Catalase_core"/>
</dbReference>
<dbReference type="Pfam" id="PF00199">
    <property type="entry name" value="Catalase"/>
    <property type="match status" value="1"/>
</dbReference>
<feature type="region of interest" description="Disordered" evidence="16">
    <location>
        <begin position="35"/>
        <end position="60"/>
    </location>
</feature>
<feature type="binding site" evidence="13">
    <location>
        <position position="211"/>
    </location>
    <ligand>
        <name>heme</name>
        <dbReference type="ChEBI" id="CHEBI:30413"/>
    </ligand>
</feature>
<evidence type="ECO:0000313" key="18">
    <source>
        <dbReference type="EMBL" id="SMO54499.1"/>
    </source>
</evidence>
<dbReference type="Pfam" id="PF18011">
    <property type="entry name" value="Catalase_C"/>
    <property type="match status" value="1"/>
</dbReference>
<evidence type="ECO:0000256" key="3">
    <source>
        <dbReference type="ARBA" id="ARBA00012314"/>
    </source>
</evidence>
<name>A0A521C515_9SPHI</name>
<keyword evidence="7 10" id="KW-0560">Oxidoreductase</keyword>
<sequence>MLIKNIPHRVFTQNMCKQSKHCQLLNVVIQHTHTTMKDKKTTKPEANNPAQVSPPAQQSEKLQKLAADKENGAGEFLTTNQGLKINDNQNSLKAGERGATLLEDFILREKITHFDHERIPERIVHARGSGAHGVFELYKPIPELTKAGFLNDTSVKTPVFVRFSTVAGSRGSTDLARDVRGFAVKFYTQEGNFDLVGNNMPVFFIQDAIKFPDLVHAVKPEPHNEIPQAASAHDTFWDFISLMPESAHMIMWAMSDRGIPRSYRMMEGFGVHTFRLITAEGKSSFVKFHWKPLLGVHSVAWDEAKKISGNDPDFHRRDLWDAIESGAFPEWEFGVQIVSEEDEHKFDFDILDPTKLIPEELVPVQRIGKMTLNRNPDNFFAETEQVAFHVGHVVPGIDFTNDPLLQGRLFSYTDTQLLRLGGPNFHEIPINRPVSPVHNNQRDGHMRQTINTSRTSYEPNSISGNSPRQATVAEGGFNSYQERIDARKIRDRSESFFDHFSQATMFFNSQSEPEKNHIVDALRFELGKVEREEIRKRMLGILSIIDASLAKKVADGLGMEVPAPEQPINHGVPADADPAKYESKIIKSALGASAALSMANTPKDSIKTRMIAILATDGVKSAELSAFKKALLAEGAVPKIVATHGGFIKDDKGAAVKVDFTFLTTASVLFDAVYIPGGAASVKTIAAEADALHFVTEAFKHCKAIAASSEGEEIIKASQVPAGPKGATPPGVVINGKPADFISAVAQHRFWEREKKPDVPA</sequence>
<dbReference type="GO" id="GO:0004096">
    <property type="term" value="F:catalase activity"/>
    <property type="evidence" value="ECO:0007669"/>
    <property type="project" value="UniProtKB-UniRule"/>
</dbReference>
<protein>
    <recommendedName>
        <fullName evidence="3 10">Catalase</fullName>
        <ecNumber evidence="3 10">1.11.1.6</ecNumber>
    </recommendedName>
</protein>